<proteinExistence type="predicted"/>
<dbReference type="InterPro" id="IPR036624">
    <property type="entry name" value="Hcp1-lik_sf"/>
</dbReference>
<sequence>MAVDMFLIIEGVTGETQDKKYKGKGIDIDSWSLGMSQSGTMHRGGGGGAGKVSVSDISFTKQVDRSSPNLIIKCCKGEHYSSAKLIARKAGSNPLEYFVVEMTDVLVSSYSTGGSSGGDTVTESVTLNFRKFKITYTPQKLDGTPESGIDAEFNIAENG</sequence>
<dbReference type="InterPro" id="IPR008514">
    <property type="entry name" value="T6SS_Hcp"/>
</dbReference>
<gene>
    <name evidence="1" type="ORF">CBW24_04380</name>
</gene>
<reference evidence="1 2" key="1">
    <citation type="submission" date="2017-05" db="EMBL/GenBank/DDBJ databases">
        <title>Comparative genomic and metabolic analysis of manganese-oxidizing mechanisms in Celeribater manganoxidans DY25T: its adaption to the environment of polymetallic nodule.</title>
        <authorList>
            <person name="Wang X."/>
        </authorList>
    </citation>
    <scope>NUCLEOTIDE SEQUENCE [LARGE SCALE GENOMIC DNA]</scope>
    <source>
        <strain evidence="1 2">DY25</strain>
    </source>
</reference>
<organism evidence="1 2">
    <name type="scientific">Pacificitalea manganoxidans</name>
    <dbReference type="NCBI Taxonomy" id="1411902"/>
    <lineage>
        <taxon>Bacteria</taxon>
        <taxon>Pseudomonadati</taxon>
        <taxon>Pseudomonadota</taxon>
        <taxon>Alphaproteobacteria</taxon>
        <taxon>Rhodobacterales</taxon>
        <taxon>Paracoccaceae</taxon>
        <taxon>Pacificitalea</taxon>
    </lineage>
</organism>
<dbReference type="RefSeq" id="WP_097372796.1">
    <property type="nucleotide sequence ID" value="NZ_CP021404.1"/>
</dbReference>
<dbReference type="SUPFAM" id="SSF141452">
    <property type="entry name" value="Hcp1-like"/>
    <property type="match status" value="1"/>
</dbReference>
<dbReference type="OrthoDB" id="4865570at2"/>
<protein>
    <submittedName>
        <fullName evidence="1">Hcp1 family type VI secretion system effector</fullName>
    </submittedName>
</protein>
<keyword evidence="2" id="KW-1185">Reference proteome</keyword>
<dbReference type="AlphaFoldDB" id="A0A291LXC8"/>
<dbReference type="Proteomes" id="UP000219050">
    <property type="component" value="Chromosome"/>
</dbReference>
<evidence type="ECO:0000313" key="1">
    <source>
        <dbReference type="EMBL" id="ATI41314.1"/>
    </source>
</evidence>
<dbReference type="EMBL" id="CP021404">
    <property type="protein sequence ID" value="ATI41314.1"/>
    <property type="molecule type" value="Genomic_DNA"/>
</dbReference>
<dbReference type="PANTHER" id="PTHR36152:SF5">
    <property type="entry name" value="PROTEIN HCP1"/>
    <property type="match status" value="1"/>
</dbReference>
<dbReference type="KEGG" id="cmag:CBW24_04380"/>
<name>A0A291LXC8_9RHOB</name>
<dbReference type="InterPro" id="IPR053165">
    <property type="entry name" value="HSI-I_assembly_Hcp1"/>
</dbReference>
<dbReference type="Gene3D" id="2.30.110.20">
    <property type="entry name" value="Hcp1-like"/>
    <property type="match status" value="1"/>
</dbReference>
<evidence type="ECO:0000313" key="2">
    <source>
        <dbReference type="Proteomes" id="UP000219050"/>
    </source>
</evidence>
<accession>A0A291LXC8</accession>
<dbReference type="PANTHER" id="PTHR36152">
    <property type="entry name" value="CYTOPLASMIC PROTEIN-RELATED"/>
    <property type="match status" value="1"/>
</dbReference>
<dbReference type="Pfam" id="PF05638">
    <property type="entry name" value="T6SS_HCP"/>
    <property type="match status" value="1"/>
</dbReference>